<feature type="region of interest" description="Disordered" evidence="1">
    <location>
        <begin position="586"/>
        <end position="616"/>
    </location>
</feature>
<comment type="caution">
    <text evidence="2">The sequence shown here is derived from an EMBL/GenBank/DDBJ whole genome shotgun (WGS) entry which is preliminary data.</text>
</comment>
<dbReference type="AlphaFoldDB" id="A0AAD7G162"/>
<protein>
    <submittedName>
        <fullName evidence="2">Uncharacterized protein</fullName>
    </submittedName>
</protein>
<feature type="region of interest" description="Disordered" evidence="1">
    <location>
        <begin position="410"/>
        <end position="432"/>
    </location>
</feature>
<evidence type="ECO:0000313" key="3">
    <source>
        <dbReference type="Proteomes" id="UP001221757"/>
    </source>
</evidence>
<organism evidence="2 3">
    <name type="scientific">Mycena rosella</name>
    <name type="common">Pink bonnet</name>
    <name type="synonym">Agaricus rosellus</name>
    <dbReference type="NCBI Taxonomy" id="1033263"/>
    <lineage>
        <taxon>Eukaryota</taxon>
        <taxon>Fungi</taxon>
        <taxon>Dikarya</taxon>
        <taxon>Basidiomycota</taxon>
        <taxon>Agaricomycotina</taxon>
        <taxon>Agaricomycetes</taxon>
        <taxon>Agaricomycetidae</taxon>
        <taxon>Agaricales</taxon>
        <taxon>Marasmiineae</taxon>
        <taxon>Mycenaceae</taxon>
        <taxon>Mycena</taxon>
    </lineage>
</organism>
<keyword evidence="3" id="KW-1185">Reference proteome</keyword>
<evidence type="ECO:0000313" key="2">
    <source>
        <dbReference type="EMBL" id="KAJ7649243.1"/>
    </source>
</evidence>
<dbReference type="Proteomes" id="UP001221757">
    <property type="component" value="Unassembled WGS sequence"/>
</dbReference>
<accession>A0AAD7G162</accession>
<feature type="compositionally biased region" description="Basic and acidic residues" evidence="1">
    <location>
        <begin position="591"/>
        <end position="603"/>
    </location>
</feature>
<gene>
    <name evidence="2" type="ORF">B0H17DRAFT_1270930</name>
</gene>
<proteinExistence type="predicted"/>
<evidence type="ECO:0000256" key="1">
    <source>
        <dbReference type="SAM" id="MobiDB-lite"/>
    </source>
</evidence>
<feature type="compositionally biased region" description="Polar residues" evidence="1">
    <location>
        <begin position="605"/>
        <end position="616"/>
    </location>
</feature>
<sequence>MSRVQGGDSGVNVKAPKSPSPPFNHSDSCLEQCRNVSEPESVGGQREICENLNAAMVESHGRRQQPEREHTTGSRSWISELFDLSISSQYDRISVKTGELIFTVAGCLSRSCTEKLAAYIPLARSPSDRTSGSLGASHLQSTARISGASSRWYAQARRATSRHEGNAALMAARGAKHVLEGRVQMQPLQRAYAWRKRTAQPRCDLRAEQRRAREERRARCTKVASHCTISYSSFLPPFILRNPPQIHARVRRNVETRLGGVRTQKYSMEWRTQEGRRGVITVCEEGAGTNSKLEAAEPSNASPARCFAIQPAEECAERASFEDERFQKSEYVQKILENKQGTSVASIWASRRCEVSHLRGRVAVAVWDRVNIRDPNALTRARACKSKSNPSADPLPLPFHVRCDVADQGMSKETWKGEDRKSGRESADMSSGLTDLTAGYERKSWGREMIVAPAVRIDGHLRGVLTFSPPSSTASSFFTRAGAGNRSNAVMSARLSPQSLGRDSGLTVTEIAIPGGYEGAGAADEQFEAEGRSMYIQSTRTVVCARGLIQGLTAGAHSRALLIAATSAFAAGLLLRLRRWEKWKSGVGDHSGSKEMKGEEDGCRYNSNAENPLPSASTVSAAPYADMVFVRAGLSGHGRGMSTSPGMTGTYAFVLAEGEANADIRTLCAGASGRAHRTSTLHGTTERYEWSQLRRVRSTLSGSCFAISVWDVVAAAAIAMGKAHVDVVTLCAGASGLERGISTSCRLKEMPQDSNKVLGSLVRSERGRGMMSWGSAELHTRCKGSNVPLAQRLPISHIATAR</sequence>
<feature type="region of interest" description="Disordered" evidence="1">
    <location>
        <begin position="1"/>
        <end position="28"/>
    </location>
</feature>
<name>A0AAD7G162_MYCRO</name>
<reference evidence="2" key="1">
    <citation type="submission" date="2023-03" db="EMBL/GenBank/DDBJ databases">
        <title>Massive genome expansion in bonnet fungi (Mycena s.s.) driven by repeated elements and novel gene families across ecological guilds.</title>
        <authorList>
            <consortium name="Lawrence Berkeley National Laboratory"/>
            <person name="Harder C.B."/>
            <person name="Miyauchi S."/>
            <person name="Viragh M."/>
            <person name="Kuo A."/>
            <person name="Thoen E."/>
            <person name="Andreopoulos B."/>
            <person name="Lu D."/>
            <person name="Skrede I."/>
            <person name="Drula E."/>
            <person name="Henrissat B."/>
            <person name="Morin E."/>
            <person name="Kohler A."/>
            <person name="Barry K."/>
            <person name="LaButti K."/>
            <person name="Morin E."/>
            <person name="Salamov A."/>
            <person name="Lipzen A."/>
            <person name="Mereny Z."/>
            <person name="Hegedus B."/>
            <person name="Baldrian P."/>
            <person name="Stursova M."/>
            <person name="Weitz H."/>
            <person name="Taylor A."/>
            <person name="Grigoriev I.V."/>
            <person name="Nagy L.G."/>
            <person name="Martin F."/>
            <person name="Kauserud H."/>
        </authorList>
    </citation>
    <scope>NUCLEOTIDE SEQUENCE</scope>
    <source>
        <strain evidence="2">CBHHK067</strain>
    </source>
</reference>
<dbReference type="EMBL" id="JARKIE010000367">
    <property type="protein sequence ID" value="KAJ7649243.1"/>
    <property type="molecule type" value="Genomic_DNA"/>
</dbReference>
<feature type="compositionally biased region" description="Basic and acidic residues" evidence="1">
    <location>
        <begin position="413"/>
        <end position="427"/>
    </location>
</feature>